<evidence type="ECO:0000313" key="2">
    <source>
        <dbReference type="Proteomes" id="UP000244929"/>
    </source>
</evidence>
<keyword evidence="2" id="KW-1185">Reference proteome</keyword>
<dbReference type="Pfam" id="PF11185">
    <property type="entry name" value="DUF2971"/>
    <property type="match status" value="1"/>
</dbReference>
<organism evidence="1 2">
    <name type="scientific">Flavobacterium album</name>
    <dbReference type="NCBI Taxonomy" id="2175091"/>
    <lineage>
        <taxon>Bacteria</taxon>
        <taxon>Pseudomonadati</taxon>
        <taxon>Bacteroidota</taxon>
        <taxon>Flavobacteriia</taxon>
        <taxon>Flavobacteriales</taxon>
        <taxon>Flavobacteriaceae</taxon>
        <taxon>Flavobacterium</taxon>
    </lineage>
</organism>
<dbReference type="OrthoDB" id="190848at2"/>
<dbReference type="InterPro" id="IPR021352">
    <property type="entry name" value="DUF2971"/>
</dbReference>
<dbReference type="RefSeq" id="WP_108779052.1">
    <property type="nucleotide sequence ID" value="NZ_CP029186.1"/>
</dbReference>
<protein>
    <recommendedName>
        <fullName evidence="3">DUF2971 domain-containing protein</fullName>
    </recommendedName>
</protein>
<evidence type="ECO:0000313" key="1">
    <source>
        <dbReference type="EMBL" id="AWH86329.1"/>
    </source>
</evidence>
<dbReference type="EMBL" id="CP029186">
    <property type="protein sequence ID" value="AWH86329.1"/>
    <property type="molecule type" value="Genomic_DNA"/>
</dbReference>
<dbReference type="KEGG" id="falb:HYN59_14970"/>
<dbReference type="AlphaFoldDB" id="A0A2S1R171"/>
<evidence type="ECO:0008006" key="3">
    <source>
        <dbReference type="Google" id="ProtNLM"/>
    </source>
</evidence>
<gene>
    <name evidence="1" type="ORF">HYN59_14970</name>
</gene>
<sequence length="333" mass="39362">MDQPITSFYKYFTINQNLFNSLINNELYFSNPRYFNDPFDSLPRYKLCSDIQKLEKFYLFIQKHINEKIDIIRNLKDFEKKKLDFESLLEVFLKVLFKFDESYYNEIGNYEYKLIEIFTFYNNPEYFKEAFKVNSIELQNKMYADYAFLYIDINKFGVACGSTTQTCPVMWGHYGNNHTGICLKFEFCDDTGNQSICLSKDEKLEIVAVDYNDSPLDIFNLDYDELENLILTIYKTKCSKWAYENEVRLINNSQGLLKINNKSIKQIIFGCKTTPKDRYSILKLISCLGYRIDDLMIAKIQADSYELKIERMTIEDLAGSGVYLEELNVKKPF</sequence>
<name>A0A2S1R171_9FLAO</name>
<proteinExistence type="predicted"/>
<dbReference type="Proteomes" id="UP000244929">
    <property type="component" value="Chromosome"/>
</dbReference>
<accession>A0A2S1R171</accession>
<reference evidence="1 2" key="1">
    <citation type="submission" date="2018-04" db="EMBL/GenBank/DDBJ databases">
        <title>Genome sequencing of Flavobacterium sp. HYN0059.</title>
        <authorList>
            <person name="Yi H."/>
            <person name="Baek C."/>
        </authorList>
    </citation>
    <scope>NUCLEOTIDE SEQUENCE [LARGE SCALE GENOMIC DNA]</scope>
    <source>
        <strain evidence="1 2">HYN0059</strain>
    </source>
</reference>